<reference evidence="2 3" key="1">
    <citation type="journal article" date="2010" name="Int. J. Syst. Evol. Microbiol.">
        <title>Bacillus horneckiae sp. nov., isolated from a spacecraft-assembly clean room.</title>
        <authorList>
            <person name="Vaishampayan P."/>
            <person name="Probst A."/>
            <person name="Krishnamurthi S."/>
            <person name="Ghosh S."/>
            <person name="Osman S."/>
            <person name="McDowall A."/>
            <person name="Ruckmani A."/>
            <person name="Mayilraj S."/>
            <person name="Venkateswaran K."/>
        </authorList>
    </citation>
    <scope>NUCLEOTIDE SEQUENCE [LARGE SCALE GENOMIC DNA]</scope>
    <source>
        <strain evidence="3">1PO1SC</strain>
    </source>
</reference>
<dbReference type="InterPro" id="IPR024385">
    <property type="entry name" value="DUF3854"/>
</dbReference>
<dbReference type="EMBL" id="PISD01000017">
    <property type="protein sequence ID" value="PKG29291.1"/>
    <property type="molecule type" value="Genomic_DNA"/>
</dbReference>
<sequence length="360" mass="41114">MEISIYIFGRRLFPMALINVAKARILCPICGKPDWCMVSEDGKLALCQRIANDHPNKKGGWWHSLSSDPIKSHKKRERREKAPLYILNGIYREILKVFPLSDDHYLALRKRGLTSEEIYMHGYRSLPVERYQGIKKLEQIFKGYDLDRLFGSIPGICKRKGKNGGSYWWIQGGSGIIIPVLTIDKEVAGLQVRLDNPTSNTKYLNLSTDGYDKGTSCGILTHVALPSTLKTNDIWITEGTIKANVIMSRLQASAIGISGVAGWHDVLEIIRNIHKKHDISEGNIIIAFDADYEQKEQVFYHMAEMYKVIENEFNQNQYPIYFATWDIRKGKGIDDYVISGGFPLFVDMEEIQKKNGFKYL</sequence>
<accession>A0A2N0ZIH6</accession>
<organism evidence="2 3">
    <name type="scientific">Cytobacillus horneckiae</name>
    <dbReference type="NCBI Taxonomy" id="549687"/>
    <lineage>
        <taxon>Bacteria</taxon>
        <taxon>Bacillati</taxon>
        <taxon>Bacillota</taxon>
        <taxon>Bacilli</taxon>
        <taxon>Bacillales</taxon>
        <taxon>Bacillaceae</taxon>
        <taxon>Cytobacillus</taxon>
    </lineage>
</organism>
<proteinExistence type="predicted"/>
<gene>
    <name evidence="2" type="ORF">CWS20_09355</name>
</gene>
<dbReference type="Pfam" id="PF12965">
    <property type="entry name" value="DUF3854"/>
    <property type="match status" value="1"/>
</dbReference>
<dbReference type="AlphaFoldDB" id="A0A2N0ZIH6"/>
<name>A0A2N0ZIH6_9BACI</name>
<evidence type="ECO:0000313" key="3">
    <source>
        <dbReference type="Proteomes" id="UP000233343"/>
    </source>
</evidence>
<evidence type="ECO:0000259" key="1">
    <source>
        <dbReference type="Pfam" id="PF12965"/>
    </source>
</evidence>
<protein>
    <recommendedName>
        <fullName evidence="1">DUF3854 domain-containing protein</fullName>
    </recommendedName>
</protein>
<keyword evidence="3" id="KW-1185">Reference proteome</keyword>
<feature type="domain" description="DUF3854" evidence="1">
    <location>
        <begin position="234"/>
        <end position="341"/>
    </location>
</feature>
<comment type="caution">
    <text evidence="2">The sequence shown here is derived from an EMBL/GenBank/DDBJ whole genome shotgun (WGS) entry which is preliminary data.</text>
</comment>
<dbReference type="Proteomes" id="UP000233343">
    <property type="component" value="Unassembled WGS sequence"/>
</dbReference>
<evidence type="ECO:0000313" key="2">
    <source>
        <dbReference type="EMBL" id="PKG29291.1"/>
    </source>
</evidence>